<evidence type="ECO:0000313" key="3">
    <source>
        <dbReference type="EMBL" id="CUU67318.1"/>
    </source>
</evidence>
<proteinExistence type="predicted"/>
<feature type="chain" id="PRO_5007036676" evidence="1">
    <location>
        <begin position="40"/>
        <end position="154"/>
    </location>
</feature>
<keyword evidence="4" id="KW-1185">Reference proteome</keyword>
<dbReference type="Gene3D" id="2.40.128.270">
    <property type="match status" value="1"/>
</dbReference>
<dbReference type="Proteomes" id="UP000182498">
    <property type="component" value="Unassembled WGS sequence"/>
</dbReference>
<dbReference type="RefSeq" id="WP_014009866.1">
    <property type="nucleotide sequence ID" value="NZ_FAUH01000021.1"/>
</dbReference>
<dbReference type="InterPro" id="IPR005184">
    <property type="entry name" value="DUF306_Meta_HslJ"/>
</dbReference>
<protein>
    <submittedName>
        <fullName evidence="3">META domain</fullName>
    </submittedName>
</protein>
<dbReference type="AlphaFoldDB" id="A0A0X2NR86"/>
<sequence>MTHTATHTTRHPRLTRRVLTGTAAVVAAVGLAGVPAATAAPALPDATPSLAEGSLSSLPSLQFAGRWVDLNPAGNGELTFYNGRVSGTDGCNGIGSTYTVTGNGIRTAHVNPFISTMIACDNQWLGGVKTIDHYGVVMVVRGQDGQIIGLLRPA</sequence>
<evidence type="ECO:0000313" key="4">
    <source>
        <dbReference type="Proteomes" id="UP000182498"/>
    </source>
</evidence>
<accession>A0A0X2NR86</accession>
<dbReference type="PROSITE" id="PS51318">
    <property type="entry name" value="TAT"/>
    <property type="match status" value="1"/>
</dbReference>
<name>A0A0X2NR86_9CORY</name>
<organism evidence="3 4">
    <name type="scientific">Corynebacterium variabile</name>
    <dbReference type="NCBI Taxonomy" id="1727"/>
    <lineage>
        <taxon>Bacteria</taxon>
        <taxon>Bacillati</taxon>
        <taxon>Actinomycetota</taxon>
        <taxon>Actinomycetes</taxon>
        <taxon>Mycobacteriales</taxon>
        <taxon>Corynebacteriaceae</taxon>
        <taxon>Corynebacterium</taxon>
    </lineage>
</organism>
<evidence type="ECO:0000256" key="1">
    <source>
        <dbReference type="SAM" id="SignalP"/>
    </source>
</evidence>
<dbReference type="EMBL" id="FAUH01000021">
    <property type="protein sequence ID" value="CUU67318.1"/>
    <property type="molecule type" value="Genomic_DNA"/>
</dbReference>
<dbReference type="Pfam" id="PF03724">
    <property type="entry name" value="META"/>
    <property type="match status" value="1"/>
</dbReference>
<keyword evidence="1" id="KW-0732">Signal</keyword>
<evidence type="ECO:0000259" key="2">
    <source>
        <dbReference type="Pfam" id="PF03724"/>
    </source>
</evidence>
<gene>
    <name evidence="3" type="ORF">CVAR292_02680</name>
</gene>
<feature type="signal peptide" evidence="1">
    <location>
        <begin position="1"/>
        <end position="39"/>
    </location>
</feature>
<dbReference type="OrthoDB" id="4990393at2"/>
<reference evidence="4" key="1">
    <citation type="submission" date="2015-11" db="EMBL/GenBank/DDBJ databases">
        <authorList>
            <person name="Dugat-Bony E."/>
        </authorList>
    </citation>
    <scope>NUCLEOTIDE SEQUENCE [LARGE SCALE GENOMIC DNA]</scope>
    <source>
        <strain evidence="4">Mu292</strain>
    </source>
</reference>
<feature type="domain" description="DUF306" evidence="2">
    <location>
        <begin position="76"/>
        <end position="122"/>
    </location>
</feature>
<dbReference type="InterPro" id="IPR006311">
    <property type="entry name" value="TAT_signal"/>
</dbReference>
<dbReference type="InterPro" id="IPR038670">
    <property type="entry name" value="HslJ-like_sf"/>
</dbReference>